<dbReference type="InterPro" id="IPR050775">
    <property type="entry name" value="FAD-binding_Monooxygenases"/>
</dbReference>
<protein>
    <recommendedName>
        <fullName evidence="7">FAD/NAD(P)-binding domain-containing protein</fullName>
    </recommendedName>
</protein>
<evidence type="ECO:0000313" key="6">
    <source>
        <dbReference type="Proteomes" id="UP000310066"/>
    </source>
</evidence>
<keyword evidence="4" id="KW-0560">Oxidoreductase</keyword>
<dbReference type="GO" id="GO:0004499">
    <property type="term" value="F:N,N-dimethylaniline monooxygenase activity"/>
    <property type="evidence" value="ECO:0007669"/>
    <property type="project" value="InterPro"/>
</dbReference>
<keyword evidence="1" id="KW-0285">Flavoprotein</keyword>
<dbReference type="SUPFAM" id="SSF51905">
    <property type="entry name" value="FAD/NAD(P)-binding domain"/>
    <property type="match status" value="2"/>
</dbReference>
<gene>
    <name evidence="5" type="ORF">B0A54_03449</name>
</gene>
<dbReference type="EMBL" id="NAJP01000010">
    <property type="protein sequence ID" value="TKA45764.1"/>
    <property type="molecule type" value="Genomic_DNA"/>
</dbReference>
<organism evidence="5 6">
    <name type="scientific">Friedmanniomyces endolithicus</name>
    <dbReference type="NCBI Taxonomy" id="329885"/>
    <lineage>
        <taxon>Eukaryota</taxon>
        <taxon>Fungi</taxon>
        <taxon>Dikarya</taxon>
        <taxon>Ascomycota</taxon>
        <taxon>Pezizomycotina</taxon>
        <taxon>Dothideomycetes</taxon>
        <taxon>Dothideomycetidae</taxon>
        <taxon>Mycosphaerellales</taxon>
        <taxon>Teratosphaeriaceae</taxon>
        <taxon>Friedmanniomyces</taxon>
    </lineage>
</organism>
<dbReference type="Gene3D" id="3.50.50.60">
    <property type="entry name" value="FAD/NAD(P)-binding domain"/>
    <property type="match status" value="2"/>
</dbReference>
<dbReference type="InterPro" id="IPR036188">
    <property type="entry name" value="FAD/NAD-bd_sf"/>
</dbReference>
<dbReference type="InterPro" id="IPR020946">
    <property type="entry name" value="Flavin_mOase-like"/>
</dbReference>
<dbReference type="AlphaFoldDB" id="A0A4U0VA69"/>
<accession>A0A4U0VA69</accession>
<dbReference type="PANTHER" id="PTHR43098">
    <property type="entry name" value="L-ORNITHINE N(5)-MONOOXYGENASE-RELATED"/>
    <property type="match status" value="1"/>
</dbReference>
<evidence type="ECO:0000256" key="1">
    <source>
        <dbReference type="ARBA" id="ARBA00022630"/>
    </source>
</evidence>
<dbReference type="OrthoDB" id="66881at2759"/>
<dbReference type="Proteomes" id="UP000310066">
    <property type="component" value="Unassembled WGS sequence"/>
</dbReference>
<evidence type="ECO:0000256" key="3">
    <source>
        <dbReference type="ARBA" id="ARBA00022857"/>
    </source>
</evidence>
<comment type="caution">
    <text evidence="5">The sequence shown here is derived from an EMBL/GenBank/DDBJ whole genome shotgun (WGS) entry which is preliminary data.</text>
</comment>
<evidence type="ECO:0000256" key="2">
    <source>
        <dbReference type="ARBA" id="ARBA00022827"/>
    </source>
</evidence>
<proteinExistence type="predicted"/>
<keyword evidence="2" id="KW-0274">FAD</keyword>
<dbReference type="GO" id="GO:0050661">
    <property type="term" value="F:NADP binding"/>
    <property type="evidence" value="ECO:0007669"/>
    <property type="project" value="InterPro"/>
</dbReference>
<name>A0A4U0VA69_9PEZI</name>
<dbReference type="GO" id="GO:0050660">
    <property type="term" value="F:flavin adenine dinucleotide binding"/>
    <property type="evidence" value="ECO:0007669"/>
    <property type="project" value="InterPro"/>
</dbReference>
<dbReference type="Pfam" id="PF00743">
    <property type="entry name" value="FMO-like"/>
    <property type="match status" value="1"/>
</dbReference>
<evidence type="ECO:0000256" key="4">
    <source>
        <dbReference type="ARBA" id="ARBA00023002"/>
    </source>
</evidence>
<reference evidence="5 6" key="1">
    <citation type="submission" date="2017-03" db="EMBL/GenBank/DDBJ databases">
        <title>Genomes of endolithic fungi from Antarctica.</title>
        <authorList>
            <person name="Coleine C."/>
            <person name="Masonjones S."/>
            <person name="Stajich J.E."/>
        </authorList>
    </citation>
    <scope>NUCLEOTIDE SEQUENCE [LARGE SCALE GENOMIC DNA]</scope>
    <source>
        <strain evidence="5 6">CCFEE 5311</strain>
    </source>
</reference>
<evidence type="ECO:0000313" key="5">
    <source>
        <dbReference type="EMBL" id="TKA45764.1"/>
    </source>
</evidence>
<keyword evidence="3" id="KW-0521">NADP</keyword>
<dbReference type="PANTHER" id="PTHR43098:SF5">
    <property type="entry name" value="DUAL-FUNCTIONAL MONOOXYGENASE_METHYLTRANSFERASE PSOF"/>
    <property type="match status" value="1"/>
</dbReference>
<sequence length="695" mass="77984">MANFRNKILSCATSEEAQWPAWTEAKGEALMVSNPGVKVVGKDEYMAEYFRRGTWLALAEKDPGKDGFDVLWSDVCRRFLTKASEYFAEASAPIPACPLNFQVGDNERISYGCYNTYTRLQHHRDEAVGSLEQVGYIRQHALHAVRSRVESPCWDWIEPKMAEVNGVDDTAKTNGVNGHHGSQTMDIDALVVGAGFGGIYQLKKFLDLGLSAKAIDTAGDVGGTWFWNQYPGAMSDTEAYLYRYSWDAEDLQSYPWDKHYVYQAEVLKYLKHVVERHDLRRHMFFNTTLTDATWDDDARVWAVKTSAGTTFRARYLVTALGLLSKQNFPVISGIDSYQGEKYHTGAWPAGVSLQGKRVGVIGNGSTGVQVVTEIAKDVAHLYSFQRNPQYSVPSGQRAVDPEYRRRVNENYQEIWRQVKDESKTAFGFPENEDRPTMSVDAETRKEIFETAWAKAAVSASSKIRAKVKDPVKARKLMPTQMYARRPLCDAGYYEQFNRSNVDVVSLHETPIEQITPKGIRTSDGVEYELDVIIFATGFDAVDGNYTRIAIKGRDGVSLKEHWEPTGPTTFLGLAVTGFPNMFMILGPNSPFSNIPPAIDTQVEFISDVVEAAEKTKQSSGRNPIVEATAKSESMWTDECDQVSRGSLFRRTDSWIFGANVPGKRHAVMFYFGGLAEYRKTLRKVAKNGWDGFTMG</sequence>
<evidence type="ECO:0008006" key="7">
    <source>
        <dbReference type="Google" id="ProtNLM"/>
    </source>
</evidence>